<dbReference type="AlphaFoldDB" id="A0A285LYI9"/>
<dbReference type="Pfam" id="PF00501">
    <property type="entry name" value="AMP-binding"/>
    <property type="match status" value="1"/>
</dbReference>
<dbReference type="Gene3D" id="3.30.300.30">
    <property type="match status" value="1"/>
</dbReference>
<evidence type="ECO:0000256" key="1">
    <source>
        <dbReference type="ARBA" id="ARBA00006432"/>
    </source>
</evidence>
<dbReference type="PROSITE" id="PS00455">
    <property type="entry name" value="AMP_BINDING"/>
    <property type="match status" value="1"/>
</dbReference>
<dbReference type="PANTHER" id="PTHR43201:SF5">
    <property type="entry name" value="MEDIUM-CHAIN ACYL-COA LIGASE ACSF2, MITOCHONDRIAL"/>
    <property type="match status" value="1"/>
</dbReference>
<evidence type="ECO:0000313" key="6">
    <source>
        <dbReference type="Proteomes" id="UP000219565"/>
    </source>
</evidence>
<dbReference type="InterPro" id="IPR000873">
    <property type="entry name" value="AMP-dep_synth/lig_dom"/>
</dbReference>
<keyword evidence="2 5" id="KW-0436">Ligase</keyword>
<dbReference type="GO" id="GO:0031956">
    <property type="term" value="F:medium-chain fatty acid-CoA ligase activity"/>
    <property type="evidence" value="ECO:0007669"/>
    <property type="project" value="TreeGrafter"/>
</dbReference>
<dbReference type="RefSeq" id="WP_097247321.1">
    <property type="nucleotide sequence ID" value="NZ_JAMTCV010000001.1"/>
</dbReference>
<gene>
    <name evidence="5" type="ORF">SAMN04244553_5363</name>
</gene>
<dbReference type="Proteomes" id="UP000219565">
    <property type="component" value="Unassembled WGS sequence"/>
</dbReference>
<feature type="domain" description="AMP-dependent synthetase/ligase" evidence="3">
    <location>
        <begin position="15"/>
        <end position="360"/>
    </location>
</feature>
<dbReference type="OrthoDB" id="2579187at2"/>
<dbReference type="SUPFAM" id="SSF56801">
    <property type="entry name" value="Acetyl-CoA synthetase-like"/>
    <property type="match status" value="1"/>
</dbReference>
<feature type="domain" description="AMP-binding enzyme C-terminal" evidence="4">
    <location>
        <begin position="421"/>
        <end position="496"/>
    </location>
</feature>
<accession>A0A285LYI9</accession>
<dbReference type="Pfam" id="PF13193">
    <property type="entry name" value="AMP-binding_C"/>
    <property type="match status" value="1"/>
</dbReference>
<dbReference type="PANTHER" id="PTHR43201">
    <property type="entry name" value="ACYL-COA SYNTHETASE"/>
    <property type="match status" value="1"/>
</dbReference>
<proteinExistence type="inferred from homology"/>
<sequence>MTASTLHRTLGATITRAATTWPDRIAVRSNGEGITFEQLHHTALQYLHQLQTLALEPGDSVLIMLDNDATVPAVSIGAALGGIVTVPINTEYRGETLRHILAHSGGAAIVTSRRFLHRILEVRPDTVDTIILVDADVAAPAEKGVRPLSLGALGHPVQRTELDELAIMYTSGTTGRAKGGVVSERHAFEYAHRVAEILELDSDDVYYAPLPLFHIAGLWAALYACLQRGATCVLVPRFSVSRFWSDCREVSATKTFLLGAMAQFLHRAPDDPAAQGNNLRRMIIVPLIDDLDGFRRRFDVEVTTCYASTEVNVPLAAPIGASVSTAGGVGRPNEGFSVRVVREDGTDAAVGEPGELWVRHHDAGVLLLRYHDDPDATADLIVGEWHHSGDTFKVDEHGNYHFVDRLKDALRKRGENISSFEVESEVRAHPQVIECAVVGVASGDTEQEVYAYVQLRPGAATTATEIKEFVASRAPKFMVPDRVHFVATFPTTPTGKIQKFKLREHASGSVQSPAGLQSSGA</sequence>
<reference evidence="6" key="1">
    <citation type="submission" date="2017-09" db="EMBL/GenBank/DDBJ databases">
        <authorList>
            <person name="Varghese N."/>
            <person name="Submissions S."/>
        </authorList>
    </citation>
    <scope>NUCLEOTIDE SEQUENCE [LARGE SCALE GENOMIC DNA]</scope>
    <source>
        <strain evidence="6">DSM 45537</strain>
    </source>
</reference>
<evidence type="ECO:0000256" key="2">
    <source>
        <dbReference type="ARBA" id="ARBA00022598"/>
    </source>
</evidence>
<dbReference type="InterPro" id="IPR042099">
    <property type="entry name" value="ANL_N_sf"/>
</dbReference>
<protein>
    <submittedName>
        <fullName evidence="5">Crotonobetaine/carnitine-CoA ligase</fullName>
    </submittedName>
</protein>
<evidence type="ECO:0000259" key="3">
    <source>
        <dbReference type="Pfam" id="PF00501"/>
    </source>
</evidence>
<name>A0A285LYI9_9NOCA</name>
<organism evidence="5 6">
    <name type="scientific">Nocardia amikacinitolerans</name>
    <dbReference type="NCBI Taxonomy" id="756689"/>
    <lineage>
        <taxon>Bacteria</taxon>
        <taxon>Bacillati</taxon>
        <taxon>Actinomycetota</taxon>
        <taxon>Actinomycetes</taxon>
        <taxon>Mycobacteriales</taxon>
        <taxon>Nocardiaceae</taxon>
        <taxon>Nocardia</taxon>
    </lineage>
</organism>
<evidence type="ECO:0000259" key="4">
    <source>
        <dbReference type="Pfam" id="PF13193"/>
    </source>
</evidence>
<dbReference type="InterPro" id="IPR045851">
    <property type="entry name" value="AMP-bd_C_sf"/>
</dbReference>
<comment type="similarity">
    <text evidence="1">Belongs to the ATP-dependent AMP-binding enzyme family.</text>
</comment>
<dbReference type="InterPro" id="IPR020845">
    <property type="entry name" value="AMP-binding_CS"/>
</dbReference>
<evidence type="ECO:0000313" key="5">
    <source>
        <dbReference type="EMBL" id="SNY88391.1"/>
    </source>
</evidence>
<dbReference type="Gene3D" id="3.40.50.12780">
    <property type="entry name" value="N-terminal domain of ligase-like"/>
    <property type="match status" value="1"/>
</dbReference>
<dbReference type="InterPro" id="IPR025110">
    <property type="entry name" value="AMP-bd_C"/>
</dbReference>
<dbReference type="EMBL" id="OBEG01000006">
    <property type="protein sequence ID" value="SNY88391.1"/>
    <property type="molecule type" value="Genomic_DNA"/>
</dbReference>
<keyword evidence="6" id="KW-1185">Reference proteome</keyword>
<dbReference type="GO" id="GO:0006631">
    <property type="term" value="P:fatty acid metabolic process"/>
    <property type="evidence" value="ECO:0007669"/>
    <property type="project" value="TreeGrafter"/>
</dbReference>